<sequence>MRIAIIGAGIAGVTTAYECAADGHQVTVFERRGSVAAEGSFANAGLTAPGLSLAWGRTSLADLARVGNLAWGWRRWRAGRSKELAERHERLLHLSLYSHARLQELQRKLQMDYERAEGVLVLLRGEREQQAVLASLALLEHAGVSAQALSAEQCLSVEPGLNQATRLHGGVYLSQGEAGNCRQFSHLIRLAAQRLGVQFRFHTTVRKLKPGTPATLIHEYTPPDSLAEPSRLSEAGDSADGGDTKPAALGRMEDSFDAVVICAGAGAASLLRALKLKAALTTVHGYSITAPLRQLEAFPDLGPKAGLLDLREQVSISRIGQRIRLAGGIQPGQADERFDDARLAQMHRTLDDWFPGAMLSTQVQRWQGSQALAADGLPLLGASGREGVWLNLAQGSPSLLGWPLACGAAKVLVEQISGRKASSETPDTVGLDISRFS</sequence>
<evidence type="ECO:0000256" key="2">
    <source>
        <dbReference type="ARBA" id="ARBA00023002"/>
    </source>
</evidence>
<dbReference type="SUPFAM" id="SSF51905">
    <property type="entry name" value="FAD/NAD(P)-binding domain"/>
    <property type="match status" value="1"/>
</dbReference>
<protein>
    <submittedName>
        <fullName evidence="5">FAD-dependent oxidoreductase</fullName>
    </submittedName>
</protein>
<organism evidence="5 6">
    <name type="scientific">Roseateles albus</name>
    <dbReference type="NCBI Taxonomy" id="2987525"/>
    <lineage>
        <taxon>Bacteria</taxon>
        <taxon>Pseudomonadati</taxon>
        <taxon>Pseudomonadota</taxon>
        <taxon>Betaproteobacteria</taxon>
        <taxon>Burkholderiales</taxon>
        <taxon>Sphaerotilaceae</taxon>
        <taxon>Roseateles</taxon>
    </lineage>
</organism>
<comment type="similarity">
    <text evidence="1">Belongs to the DadA oxidoreductase family.</text>
</comment>
<dbReference type="Proteomes" id="UP001221189">
    <property type="component" value="Unassembled WGS sequence"/>
</dbReference>
<dbReference type="PANTHER" id="PTHR13847">
    <property type="entry name" value="SARCOSINE DEHYDROGENASE-RELATED"/>
    <property type="match status" value="1"/>
</dbReference>
<dbReference type="Gene3D" id="3.50.50.60">
    <property type="entry name" value="FAD/NAD(P)-binding domain"/>
    <property type="match status" value="3"/>
</dbReference>
<gene>
    <name evidence="5" type="ORF">PRZ03_04125</name>
</gene>
<accession>A0ABT5KA05</accession>
<keyword evidence="2" id="KW-0560">Oxidoreductase</keyword>
<feature type="domain" description="FAD dependent oxidoreductase" evidence="4">
    <location>
        <begin position="2"/>
        <end position="414"/>
    </location>
</feature>
<dbReference type="PANTHER" id="PTHR13847:SF280">
    <property type="entry name" value="D-AMINO ACID DEHYDROGENASE"/>
    <property type="match status" value="1"/>
</dbReference>
<dbReference type="InterPro" id="IPR036188">
    <property type="entry name" value="FAD/NAD-bd_sf"/>
</dbReference>
<evidence type="ECO:0000256" key="1">
    <source>
        <dbReference type="ARBA" id="ARBA00009410"/>
    </source>
</evidence>
<evidence type="ECO:0000259" key="4">
    <source>
        <dbReference type="Pfam" id="PF01266"/>
    </source>
</evidence>
<dbReference type="InterPro" id="IPR006076">
    <property type="entry name" value="FAD-dep_OxRdtase"/>
</dbReference>
<feature type="region of interest" description="Disordered" evidence="3">
    <location>
        <begin position="213"/>
        <end position="248"/>
    </location>
</feature>
<dbReference type="Gene3D" id="3.30.9.10">
    <property type="entry name" value="D-Amino Acid Oxidase, subunit A, domain 2"/>
    <property type="match status" value="2"/>
</dbReference>
<comment type="caution">
    <text evidence="5">The sequence shown here is derived from an EMBL/GenBank/DDBJ whole genome shotgun (WGS) entry which is preliminary data.</text>
</comment>
<dbReference type="RefSeq" id="WP_273599150.1">
    <property type="nucleotide sequence ID" value="NZ_JAQQXT010000002.1"/>
</dbReference>
<name>A0ABT5KA05_9BURK</name>
<evidence type="ECO:0000313" key="6">
    <source>
        <dbReference type="Proteomes" id="UP001221189"/>
    </source>
</evidence>
<dbReference type="Pfam" id="PF01266">
    <property type="entry name" value="DAO"/>
    <property type="match status" value="1"/>
</dbReference>
<dbReference type="EMBL" id="JAQQXT010000002">
    <property type="protein sequence ID" value="MDC8770748.1"/>
    <property type="molecule type" value="Genomic_DNA"/>
</dbReference>
<reference evidence="5 6" key="1">
    <citation type="submission" date="2022-10" db="EMBL/GenBank/DDBJ databases">
        <title>Paucibacter sp. hw1 Genome sequencing.</title>
        <authorList>
            <person name="Park S."/>
        </authorList>
    </citation>
    <scope>NUCLEOTIDE SEQUENCE [LARGE SCALE GENOMIC DNA]</scope>
    <source>
        <strain evidence="6">hw1</strain>
    </source>
</reference>
<proteinExistence type="inferred from homology"/>
<evidence type="ECO:0000256" key="3">
    <source>
        <dbReference type="SAM" id="MobiDB-lite"/>
    </source>
</evidence>
<evidence type="ECO:0000313" key="5">
    <source>
        <dbReference type="EMBL" id="MDC8770748.1"/>
    </source>
</evidence>
<keyword evidence="6" id="KW-1185">Reference proteome</keyword>